<evidence type="ECO:0000313" key="2">
    <source>
        <dbReference type="Proteomes" id="UP001498421"/>
    </source>
</evidence>
<keyword evidence="2" id="KW-1185">Reference proteome</keyword>
<gene>
    <name evidence="1" type="ORF">QQZ08_005421</name>
</gene>
<evidence type="ECO:0008006" key="3">
    <source>
        <dbReference type="Google" id="ProtNLM"/>
    </source>
</evidence>
<name>A0ABR1I3D4_9HYPO</name>
<dbReference type="Proteomes" id="UP001498421">
    <property type="component" value="Unassembled WGS sequence"/>
</dbReference>
<proteinExistence type="predicted"/>
<reference evidence="1 2" key="1">
    <citation type="journal article" date="2025" name="Microbiol. Resour. Announc.">
        <title>Draft genome sequences for Neonectria magnoliae and Neonectria punicea, canker pathogens of Liriodendron tulipifera and Acer saccharum in West Virginia.</title>
        <authorList>
            <person name="Petronek H.M."/>
            <person name="Kasson M.T."/>
            <person name="Metheny A.M."/>
            <person name="Stauder C.M."/>
            <person name="Lovett B."/>
            <person name="Lynch S.C."/>
            <person name="Garnas J.R."/>
            <person name="Kasson L.R."/>
            <person name="Stajich J.E."/>
        </authorList>
    </citation>
    <scope>NUCLEOTIDE SEQUENCE [LARGE SCALE GENOMIC DNA]</scope>
    <source>
        <strain evidence="1 2">NRRL 64651</strain>
    </source>
</reference>
<sequence>MDCDYQPDIPPAALFSDGPANLDTFQVLTSIPGKGFGFTRDLITALNTPTGARIAIETIFAEPGQQNLEPSNHINLSQNTAADSIVLYRPDRNLDRRAIVPFHEDRQTICSYIKKYWSKDAPREVTGIQVRLIPDRQNPLGDLEITVNVVHFETIDSTDYLRWIRKLYLNTGTVSGDRALDLGQAIQDPQEVVQEWNSNGRSWTILPGPHDGRYGKVHVLRLKFRQPGLEESHTRLLENQIAEIGNVFLNCFDFDVPETFQIPQRNGQEALRTKLPSTIAELGSRDLLIVVYSGHGADPSNHDGDAIWA</sequence>
<organism evidence="1 2">
    <name type="scientific">Neonectria magnoliae</name>
    <dbReference type="NCBI Taxonomy" id="2732573"/>
    <lineage>
        <taxon>Eukaryota</taxon>
        <taxon>Fungi</taxon>
        <taxon>Dikarya</taxon>
        <taxon>Ascomycota</taxon>
        <taxon>Pezizomycotina</taxon>
        <taxon>Sordariomycetes</taxon>
        <taxon>Hypocreomycetidae</taxon>
        <taxon>Hypocreales</taxon>
        <taxon>Nectriaceae</taxon>
        <taxon>Neonectria</taxon>
    </lineage>
</organism>
<protein>
    <recommendedName>
        <fullName evidence="3">Caspase domain-containing protein</fullName>
    </recommendedName>
</protein>
<dbReference type="EMBL" id="JAZAVK010000046">
    <property type="protein sequence ID" value="KAK7427990.1"/>
    <property type="molecule type" value="Genomic_DNA"/>
</dbReference>
<accession>A0ABR1I3D4</accession>
<evidence type="ECO:0000313" key="1">
    <source>
        <dbReference type="EMBL" id="KAK7427990.1"/>
    </source>
</evidence>
<comment type="caution">
    <text evidence="1">The sequence shown here is derived from an EMBL/GenBank/DDBJ whole genome shotgun (WGS) entry which is preliminary data.</text>
</comment>